<reference evidence="1" key="1">
    <citation type="submission" date="2020-03" db="EMBL/GenBank/DDBJ databases">
        <title>The deep terrestrial virosphere.</title>
        <authorList>
            <person name="Holmfeldt K."/>
            <person name="Nilsson E."/>
            <person name="Simone D."/>
            <person name="Lopez-Fernandez M."/>
            <person name="Wu X."/>
            <person name="de Brujin I."/>
            <person name="Lundin D."/>
            <person name="Andersson A."/>
            <person name="Bertilsson S."/>
            <person name="Dopson M."/>
        </authorList>
    </citation>
    <scope>NUCLEOTIDE SEQUENCE</scope>
    <source>
        <strain evidence="1">TM448A00411</strain>
        <strain evidence="2">TM448B00141</strain>
    </source>
</reference>
<name>A0A6H1ZEQ9_9ZZZZ</name>
<accession>A0A6H1ZEQ9</accession>
<dbReference type="EMBL" id="MT144010">
    <property type="protein sequence ID" value="QJA46406.1"/>
    <property type="molecule type" value="Genomic_DNA"/>
</dbReference>
<organism evidence="1">
    <name type="scientific">viral metagenome</name>
    <dbReference type="NCBI Taxonomy" id="1070528"/>
    <lineage>
        <taxon>unclassified sequences</taxon>
        <taxon>metagenomes</taxon>
        <taxon>organismal metagenomes</taxon>
    </lineage>
</organism>
<evidence type="ECO:0000313" key="2">
    <source>
        <dbReference type="EMBL" id="QJH93882.1"/>
    </source>
</evidence>
<sequence>MKRLEHSINLLNRLEKAAETFHEYADRQYWVHENDPDTRDKYIEAFDTLRVLGRGILDKINSPHISHCVAEIKNGLDSENDIS</sequence>
<dbReference type="AlphaFoldDB" id="A0A6H1ZEQ9"/>
<dbReference type="EMBL" id="MT144592">
    <property type="protein sequence ID" value="QJH93882.1"/>
    <property type="molecule type" value="Genomic_DNA"/>
</dbReference>
<evidence type="ECO:0000313" key="1">
    <source>
        <dbReference type="EMBL" id="QJA46406.1"/>
    </source>
</evidence>
<proteinExistence type="predicted"/>
<protein>
    <submittedName>
        <fullName evidence="1">Uncharacterized protein</fullName>
    </submittedName>
</protein>
<gene>
    <name evidence="1" type="ORF">TM448A00411_0008</name>
    <name evidence="2" type="ORF">TM448B00141_0068</name>
</gene>